<dbReference type="PROSITE" id="PS50013">
    <property type="entry name" value="CHROMO_2"/>
    <property type="match status" value="1"/>
</dbReference>
<dbReference type="PROSITE" id="PS00598">
    <property type="entry name" value="CHROMO_1"/>
    <property type="match status" value="1"/>
</dbReference>
<feature type="domain" description="Chromo" evidence="15">
    <location>
        <begin position="69"/>
        <end position="128"/>
    </location>
</feature>
<dbReference type="PROSITE" id="PS50868">
    <property type="entry name" value="POST_SET"/>
    <property type="match status" value="1"/>
</dbReference>
<feature type="binding site" evidence="13">
    <location>
        <position position="293"/>
    </location>
    <ligand>
        <name>Zn(2+)</name>
        <dbReference type="ChEBI" id="CHEBI:29105"/>
        <label>2</label>
    </ligand>
</feature>
<dbReference type="Proteomes" id="UP000711488">
    <property type="component" value="Unassembled WGS sequence"/>
</dbReference>
<dbReference type="GO" id="GO:0032259">
    <property type="term" value="P:methylation"/>
    <property type="evidence" value="ECO:0007669"/>
    <property type="project" value="UniProtKB-KW"/>
</dbReference>
<dbReference type="CDD" id="cd10542">
    <property type="entry name" value="SET_SUV39H"/>
    <property type="match status" value="1"/>
</dbReference>
<comment type="similarity">
    <text evidence="12">Belongs to the class V-like SAM-binding methyltransferase superfamily. Histone-lysine methyltransferase family. Suvar3-9 subfamily.</text>
</comment>
<dbReference type="PIRSF" id="PIRSF009343">
    <property type="entry name" value="SUV39_SET"/>
    <property type="match status" value="1"/>
</dbReference>
<keyword evidence="4 12" id="KW-0489">Methyltransferase</keyword>
<comment type="caution">
    <text evidence="18">The sequence shown here is derived from an EMBL/GenBank/DDBJ whole genome shotgun (WGS) entry which is preliminary data.</text>
</comment>
<dbReference type="GO" id="GO:0140949">
    <property type="term" value="F:histone H3K9 trimethyltransferase activity"/>
    <property type="evidence" value="ECO:0007669"/>
    <property type="project" value="UniProtKB-EC"/>
</dbReference>
<feature type="binding site" evidence="13">
    <location>
        <position position="289"/>
    </location>
    <ligand>
        <name>Zn(2+)</name>
        <dbReference type="ChEBI" id="CHEBI:29105"/>
        <label>2</label>
    </ligand>
</feature>
<dbReference type="PROSITE" id="PS50280">
    <property type="entry name" value="SET"/>
    <property type="match status" value="1"/>
</dbReference>
<feature type="domain" description="Post-SET" evidence="17">
    <location>
        <begin position="469"/>
        <end position="485"/>
    </location>
</feature>
<feature type="binding site" evidence="13">
    <location>
        <position position="289"/>
    </location>
    <ligand>
        <name>Zn(2+)</name>
        <dbReference type="ChEBI" id="CHEBI:29105"/>
        <label>3</label>
    </ligand>
</feature>
<evidence type="ECO:0000256" key="4">
    <source>
        <dbReference type="ARBA" id="ARBA00022603"/>
    </source>
</evidence>
<dbReference type="InterPro" id="IPR017984">
    <property type="entry name" value="Chromo_dom_subgr"/>
</dbReference>
<feature type="compositionally biased region" description="Basic and acidic residues" evidence="14">
    <location>
        <begin position="47"/>
        <end position="68"/>
    </location>
</feature>
<feature type="binding site" evidence="13">
    <location>
        <position position="480"/>
    </location>
    <ligand>
        <name>Zn(2+)</name>
        <dbReference type="ChEBI" id="CHEBI:29105"/>
        <label>4</label>
    </ligand>
</feature>
<evidence type="ECO:0000256" key="2">
    <source>
        <dbReference type="ARBA" id="ARBA00004584"/>
    </source>
</evidence>
<dbReference type="SMART" id="SM00298">
    <property type="entry name" value="CHROMO"/>
    <property type="match status" value="1"/>
</dbReference>
<keyword evidence="9 12" id="KW-0156">Chromatin regulator</keyword>
<name>A0A6A0H0X4_HYAAZ</name>
<dbReference type="GO" id="GO:0000775">
    <property type="term" value="C:chromosome, centromeric region"/>
    <property type="evidence" value="ECO:0007669"/>
    <property type="project" value="UniProtKB-SubCell"/>
</dbReference>
<accession>A0A6A0H0X4</accession>
<reference evidence="18" key="2">
    <citation type="journal article" date="2018" name="Environ. Sci. Technol.">
        <title>The Toxicogenome of Hyalella azteca: A Model for Sediment Ecotoxicology and Evolutionary Toxicology.</title>
        <authorList>
            <person name="Poynton H.C."/>
            <person name="Hasenbein S."/>
            <person name="Benoit J.B."/>
            <person name="Sepulveda M.S."/>
            <person name="Poelchau M.F."/>
            <person name="Hughes D.S.T."/>
            <person name="Murali S.C."/>
            <person name="Chen S."/>
            <person name="Glastad K.M."/>
            <person name="Goodisman M.A.D."/>
            <person name="Werren J.H."/>
            <person name="Vineis J.H."/>
            <person name="Bowen J.L."/>
            <person name="Friedrich M."/>
            <person name="Jones J."/>
            <person name="Robertson H.M."/>
            <person name="Feyereisen R."/>
            <person name="Mechler-Hickson A."/>
            <person name="Mathers N."/>
            <person name="Lee C.E."/>
            <person name="Colbourne J.K."/>
            <person name="Biales A."/>
            <person name="Johnston J.S."/>
            <person name="Wellborn G.A."/>
            <person name="Rosendale A.J."/>
            <person name="Cridge A.G."/>
            <person name="Munoz-Torres M.C."/>
            <person name="Bain P.A."/>
            <person name="Manny A.R."/>
            <person name="Major K.M."/>
            <person name="Lambert F.N."/>
            <person name="Vulpe C.D."/>
            <person name="Tuck P."/>
            <person name="Blalock B.J."/>
            <person name="Lin Y.Y."/>
            <person name="Smith M.E."/>
            <person name="Ochoa-Acuna H."/>
            <person name="Chen M.M."/>
            <person name="Childers C.P."/>
            <person name="Qu J."/>
            <person name="Dugan S."/>
            <person name="Lee S.L."/>
            <person name="Chao H."/>
            <person name="Dinh H."/>
            <person name="Han Y."/>
            <person name="Doddapaneni H."/>
            <person name="Worley K.C."/>
            <person name="Muzny D.M."/>
            <person name="Gibbs R.A."/>
            <person name="Richards S."/>
        </authorList>
    </citation>
    <scope>NUCLEOTIDE SEQUENCE</scope>
    <source>
        <strain evidence="18">HAZT.00-mixed</strain>
        <tissue evidence="18">Whole organism</tissue>
    </source>
</reference>
<dbReference type="Gene3D" id="2.40.50.40">
    <property type="match status" value="1"/>
</dbReference>
<comment type="catalytic activity">
    <reaction evidence="12">
        <text>L-lysyl(9)-[histone H3] + 3 S-adenosyl-L-methionine = N(6),N(6),N(6)-trimethyl-L-lysyl(9)-[histone H3] + 3 S-adenosyl-L-homocysteine + 3 H(+)</text>
        <dbReference type="Rhea" id="RHEA:60276"/>
        <dbReference type="Rhea" id="RHEA-COMP:15538"/>
        <dbReference type="Rhea" id="RHEA-COMP:15546"/>
        <dbReference type="ChEBI" id="CHEBI:15378"/>
        <dbReference type="ChEBI" id="CHEBI:29969"/>
        <dbReference type="ChEBI" id="CHEBI:57856"/>
        <dbReference type="ChEBI" id="CHEBI:59789"/>
        <dbReference type="ChEBI" id="CHEBI:61961"/>
        <dbReference type="EC" id="2.1.1.355"/>
    </reaction>
</comment>
<dbReference type="InterPro" id="IPR000953">
    <property type="entry name" value="Chromo/chromo_shadow_dom"/>
</dbReference>
<evidence type="ECO:0000313" key="18">
    <source>
        <dbReference type="EMBL" id="KAA0193667.1"/>
    </source>
</evidence>
<dbReference type="InterPro" id="IPR003616">
    <property type="entry name" value="Post-SET_dom"/>
</dbReference>
<dbReference type="PANTHER" id="PTHR46223:SF4">
    <property type="entry name" value="HISTONE-LYSINE N-METHYLTRANSFERASE-RELATED"/>
    <property type="match status" value="1"/>
</dbReference>
<dbReference type="InterPro" id="IPR016197">
    <property type="entry name" value="Chromo-like_dom_sf"/>
</dbReference>
<evidence type="ECO:0000256" key="10">
    <source>
        <dbReference type="ARBA" id="ARBA00023242"/>
    </source>
</evidence>
<feature type="domain" description="SET" evidence="16">
    <location>
        <begin position="310"/>
        <end position="435"/>
    </location>
</feature>
<feature type="binding site" evidence="13">
    <location>
        <position position="299"/>
    </location>
    <ligand>
        <name>Zn(2+)</name>
        <dbReference type="ChEBI" id="CHEBI:29105"/>
        <label>3</label>
    </ligand>
</feature>
<dbReference type="InterPro" id="IPR023780">
    <property type="entry name" value="Chromo_domain"/>
</dbReference>
<dbReference type="GO" id="GO:0008270">
    <property type="term" value="F:zinc ion binding"/>
    <property type="evidence" value="ECO:0007669"/>
    <property type="project" value="UniProtKB-UniRule"/>
</dbReference>
<feature type="binding site" evidence="13">
    <location>
        <position position="473"/>
    </location>
    <ligand>
        <name>Zn(2+)</name>
        <dbReference type="ChEBI" id="CHEBI:29105"/>
        <label>4</label>
    </ligand>
</feature>
<dbReference type="Pfam" id="PF00856">
    <property type="entry name" value="SET"/>
    <property type="match status" value="1"/>
</dbReference>
<comment type="subcellular location">
    <subcellularLocation>
        <location evidence="2">Chromosome</location>
        <location evidence="2">Centromere</location>
    </subcellularLocation>
    <subcellularLocation>
        <location evidence="1 12">Nucleus</location>
    </subcellularLocation>
</comment>
<dbReference type="SUPFAM" id="SSF82199">
    <property type="entry name" value="SET domain"/>
    <property type="match status" value="1"/>
</dbReference>
<protein>
    <recommendedName>
        <fullName evidence="12">Histone-lysine N-methyltransferase</fullName>
        <ecNumber evidence="12">2.1.1.355</ecNumber>
    </recommendedName>
</protein>
<feature type="binding site" evidence="13">
    <location>
        <position position="395"/>
    </location>
    <ligand>
        <name>Zn(2+)</name>
        <dbReference type="ChEBI" id="CHEBI:29105"/>
        <label>4</label>
    </ligand>
</feature>
<dbReference type="InterPro" id="IPR011381">
    <property type="entry name" value="H3-K9_MeTrfase_SUV39H1/2-like"/>
</dbReference>
<feature type="region of interest" description="Disordered" evidence="14">
    <location>
        <begin position="436"/>
        <end position="470"/>
    </location>
</feature>
<evidence type="ECO:0000259" key="17">
    <source>
        <dbReference type="PROSITE" id="PS50868"/>
    </source>
</evidence>
<keyword evidence="3" id="KW-0158">Chromosome</keyword>
<dbReference type="InterPro" id="IPR046341">
    <property type="entry name" value="SET_dom_sf"/>
</dbReference>
<feature type="compositionally biased region" description="Basic residues" evidence="14">
    <location>
        <begin position="28"/>
        <end position="37"/>
    </location>
</feature>
<evidence type="ECO:0000256" key="12">
    <source>
        <dbReference type="PIRNR" id="PIRNR009343"/>
    </source>
</evidence>
<reference evidence="18" key="3">
    <citation type="submission" date="2019-06" db="EMBL/GenBank/DDBJ databases">
        <authorList>
            <person name="Poynton C."/>
            <person name="Hasenbein S."/>
            <person name="Benoit J.B."/>
            <person name="Sepulveda M.S."/>
            <person name="Poelchau M.F."/>
            <person name="Murali S.C."/>
            <person name="Chen S."/>
            <person name="Glastad K.M."/>
            <person name="Werren J.H."/>
            <person name="Vineis J.H."/>
            <person name="Bowen J.L."/>
            <person name="Friedrich M."/>
            <person name="Jones J."/>
            <person name="Robertson H.M."/>
            <person name="Feyereisen R."/>
            <person name="Mechler-Hickson A."/>
            <person name="Mathers N."/>
            <person name="Lee C.E."/>
            <person name="Colbourne J.K."/>
            <person name="Biales A."/>
            <person name="Johnston J.S."/>
            <person name="Wellborn G.A."/>
            <person name="Rosendale A.J."/>
            <person name="Cridge A.G."/>
            <person name="Munoz-Torres M.C."/>
            <person name="Bain P.A."/>
            <person name="Manny A.R."/>
            <person name="Major K.M."/>
            <person name="Lambert F.N."/>
            <person name="Vulpe C.D."/>
            <person name="Tuck P."/>
            <person name="Blalock B.J."/>
            <person name="Lin Y.-Y."/>
            <person name="Smith M.E."/>
            <person name="Ochoa-Acuna H."/>
            <person name="Chen M.-J.M."/>
            <person name="Childers C.P."/>
            <person name="Qu J."/>
            <person name="Dugan S."/>
            <person name="Lee S.L."/>
            <person name="Chao H."/>
            <person name="Dinh H."/>
            <person name="Han Y."/>
            <person name="Doddapaneni H."/>
            <person name="Worley K.C."/>
            <person name="Muzny D.M."/>
            <person name="Gibbs R.A."/>
            <person name="Richards S."/>
        </authorList>
    </citation>
    <scope>NUCLEOTIDE SEQUENCE</scope>
    <source>
        <strain evidence="18">HAZT.00-mixed</strain>
        <tissue evidence="18">Whole organism</tissue>
    </source>
</reference>
<dbReference type="EC" id="2.1.1.355" evidence="12"/>
<dbReference type="AlphaFoldDB" id="A0A6A0H0X4"/>
<evidence type="ECO:0000256" key="9">
    <source>
        <dbReference type="ARBA" id="ARBA00022853"/>
    </source>
</evidence>
<dbReference type="SMART" id="SM00317">
    <property type="entry name" value="SET"/>
    <property type="match status" value="1"/>
</dbReference>
<keyword evidence="7 12" id="KW-0479">Metal-binding</keyword>
<sequence length="485" mass="55104">MDSASSSNSQRKSWKRKRQHSLDGPSHQRPRKTRRSLFGRGGGRSGVRNESEGKKSEENEETEKKDEEFEVEKIIDYDRIKGKCRYQVRWKGYGSSDDTWEPLENLTGCEEILLSFIRSRMVERSRITDPEELKTTLLPCEESLKPLLKMAFFAQLTAPAQADVLAALPLVIAGRCKIKEMSELEEDVEKLVSIKDCTSEKYLKAFEELKHQLVLRECKQQRDRQCAELRRWERNMSRVCSDPAPLGVVNDVDLSLPPDDFIYVNDYVASKGINIPQDPVSLGTAIYECNKHCKCTNDCQNRVVQKGRTLQLTIFRTLNRGWGVKAGEFIRSGSFVTEYVGEVISSEEAERRGRVYDARGCTYLFDLDYNKGDLNPYTVDAARCGNVSHFINHSCDPNLVVYNVWINCLDPDLPKLALFAVRDIKKGEEITFDYNSPSSRSQDTAAINDEIGPRDVATPKTPKRGSANGTTECHCGAANCRRFFF</sequence>
<dbReference type="InterPro" id="IPR050973">
    <property type="entry name" value="H3K9_Histone-Lys_N-MTase"/>
</dbReference>
<dbReference type="Pfam" id="PF00385">
    <property type="entry name" value="Chromo"/>
    <property type="match status" value="1"/>
</dbReference>
<dbReference type="GO" id="GO:0005634">
    <property type="term" value="C:nucleus"/>
    <property type="evidence" value="ECO:0007669"/>
    <property type="project" value="UniProtKB-SubCell"/>
</dbReference>
<keyword evidence="10 12" id="KW-0539">Nucleus</keyword>
<dbReference type="CDD" id="cd00024">
    <property type="entry name" value="CD_CSD"/>
    <property type="match status" value="1"/>
</dbReference>
<evidence type="ECO:0000256" key="11">
    <source>
        <dbReference type="ARBA" id="ARBA00023328"/>
    </source>
</evidence>
<reference evidence="18" key="1">
    <citation type="submission" date="2014-08" db="EMBL/GenBank/DDBJ databases">
        <authorList>
            <person name="Murali S."/>
            <person name="Richards S."/>
            <person name="Bandaranaike D."/>
            <person name="Bellair M."/>
            <person name="Blankenburg K."/>
            <person name="Chao H."/>
            <person name="Dinh H."/>
            <person name="Doddapaneni H."/>
            <person name="Dugan-Rocha S."/>
            <person name="Elkadiri S."/>
            <person name="Gnanaolivu R."/>
            <person name="Hughes D."/>
            <person name="Lee S."/>
            <person name="Li M."/>
            <person name="Ming W."/>
            <person name="Munidasa M."/>
            <person name="Muniz J."/>
            <person name="Nguyen L."/>
            <person name="Osuji N."/>
            <person name="Pu L.-L."/>
            <person name="Puazo M."/>
            <person name="Skinner E."/>
            <person name="Qu C."/>
            <person name="Quiroz J."/>
            <person name="Raj R."/>
            <person name="Weissenberger G."/>
            <person name="Xin Y."/>
            <person name="Zou X."/>
            <person name="Han Y."/>
            <person name="Worley K."/>
            <person name="Muzny D."/>
            <person name="Gibbs R."/>
        </authorList>
    </citation>
    <scope>NUCLEOTIDE SEQUENCE</scope>
    <source>
        <strain evidence="18">HAZT.00-mixed</strain>
        <tissue evidence="18">Whole organism</tissue>
    </source>
</reference>
<dbReference type="PRINTS" id="PR00504">
    <property type="entry name" value="CHROMODOMAIN"/>
</dbReference>
<evidence type="ECO:0000256" key="13">
    <source>
        <dbReference type="PIRSR" id="PIRSR009343-2"/>
    </source>
</evidence>
<evidence type="ECO:0000256" key="3">
    <source>
        <dbReference type="ARBA" id="ARBA00022454"/>
    </source>
</evidence>
<evidence type="ECO:0000256" key="1">
    <source>
        <dbReference type="ARBA" id="ARBA00004123"/>
    </source>
</evidence>
<dbReference type="EMBL" id="JQDR03010821">
    <property type="protein sequence ID" value="KAA0193667.1"/>
    <property type="molecule type" value="Genomic_DNA"/>
</dbReference>
<dbReference type="OrthoDB" id="1045173at2759"/>
<feature type="compositionally biased region" description="Polar residues" evidence="14">
    <location>
        <begin position="436"/>
        <end position="445"/>
    </location>
</feature>
<dbReference type="PANTHER" id="PTHR46223">
    <property type="entry name" value="HISTONE-LYSINE N-METHYLTRANSFERASE SUV39H"/>
    <property type="match status" value="1"/>
</dbReference>
<feature type="binding site" evidence="13">
    <location>
        <position position="295"/>
    </location>
    <ligand>
        <name>Zn(2+)</name>
        <dbReference type="ChEBI" id="CHEBI:29105"/>
        <label>3</label>
    </ligand>
</feature>
<feature type="compositionally biased region" description="Polar residues" evidence="14">
    <location>
        <begin position="1"/>
        <end position="11"/>
    </location>
</feature>
<feature type="binding site" evidence="13">
    <location>
        <position position="475"/>
    </location>
    <ligand>
        <name>Zn(2+)</name>
        <dbReference type="ChEBI" id="CHEBI:29105"/>
        <label>4</label>
    </ligand>
</feature>
<keyword evidence="8 12" id="KW-0862">Zinc</keyword>
<dbReference type="SUPFAM" id="SSF54160">
    <property type="entry name" value="Chromo domain-like"/>
    <property type="match status" value="1"/>
</dbReference>
<evidence type="ECO:0000256" key="5">
    <source>
        <dbReference type="ARBA" id="ARBA00022679"/>
    </source>
</evidence>
<feature type="region of interest" description="Disordered" evidence="14">
    <location>
        <begin position="1"/>
        <end position="68"/>
    </location>
</feature>
<dbReference type="InterPro" id="IPR001214">
    <property type="entry name" value="SET_dom"/>
</dbReference>
<keyword evidence="5 12" id="KW-0808">Transferase</keyword>
<dbReference type="Gene3D" id="2.170.270.10">
    <property type="entry name" value="SET domain"/>
    <property type="match status" value="1"/>
</dbReference>
<gene>
    <name evidence="18" type="ORF">HAZT_HAZT010108</name>
</gene>
<evidence type="ECO:0000256" key="14">
    <source>
        <dbReference type="SAM" id="MobiDB-lite"/>
    </source>
</evidence>
<keyword evidence="6 12" id="KW-0949">S-adenosyl-L-methionine</keyword>
<organism evidence="18">
    <name type="scientific">Hyalella azteca</name>
    <name type="common">Amphipod</name>
    <dbReference type="NCBI Taxonomy" id="294128"/>
    <lineage>
        <taxon>Eukaryota</taxon>
        <taxon>Metazoa</taxon>
        <taxon>Ecdysozoa</taxon>
        <taxon>Arthropoda</taxon>
        <taxon>Crustacea</taxon>
        <taxon>Multicrustacea</taxon>
        <taxon>Malacostraca</taxon>
        <taxon>Eumalacostraca</taxon>
        <taxon>Peracarida</taxon>
        <taxon>Amphipoda</taxon>
        <taxon>Senticaudata</taxon>
        <taxon>Talitrida</taxon>
        <taxon>Talitroidea</taxon>
        <taxon>Hyalellidae</taxon>
        <taxon>Hyalella</taxon>
    </lineage>
</organism>
<evidence type="ECO:0000256" key="7">
    <source>
        <dbReference type="ARBA" id="ARBA00022723"/>
    </source>
</evidence>
<proteinExistence type="inferred from homology"/>
<evidence type="ECO:0000256" key="8">
    <source>
        <dbReference type="ARBA" id="ARBA00022833"/>
    </source>
</evidence>
<evidence type="ECO:0000259" key="16">
    <source>
        <dbReference type="PROSITE" id="PS50280"/>
    </source>
</evidence>
<keyword evidence="11" id="KW-0137">Centromere</keyword>
<evidence type="ECO:0000256" key="6">
    <source>
        <dbReference type="ARBA" id="ARBA00022691"/>
    </source>
</evidence>
<evidence type="ECO:0000259" key="15">
    <source>
        <dbReference type="PROSITE" id="PS50013"/>
    </source>
</evidence>
<dbReference type="InterPro" id="IPR023779">
    <property type="entry name" value="Chromodomain_CS"/>
</dbReference>